<dbReference type="EMBL" id="BAAAPO010000052">
    <property type="protein sequence ID" value="GAA1806476.1"/>
    <property type="molecule type" value="Genomic_DNA"/>
</dbReference>
<dbReference type="Proteomes" id="UP001499938">
    <property type="component" value="Unassembled WGS sequence"/>
</dbReference>
<evidence type="ECO:0000313" key="1">
    <source>
        <dbReference type="EMBL" id="GAA1806476.1"/>
    </source>
</evidence>
<evidence type="ECO:0000313" key="2">
    <source>
        <dbReference type="Proteomes" id="UP001499938"/>
    </source>
</evidence>
<gene>
    <name evidence="1" type="ORF">GCM10009811_32560</name>
</gene>
<reference evidence="2" key="1">
    <citation type="journal article" date="2019" name="Int. J. Syst. Evol. Microbiol.">
        <title>The Global Catalogue of Microorganisms (GCM) 10K type strain sequencing project: providing services to taxonomists for standard genome sequencing and annotation.</title>
        <authorList>
            <consortium name="The Broad Institute Genomics Platform"/>
            <consortium name="The Broad Institute Genome Sequencing Center for Infectious Disease"/>
            <person name="Wu L."/>
            <person name="Ma J."/>
        </authorList>
    </citation>
    <scope>NUCLEOTIDE SEQUENCE [LARGE SCALE GENOMIC DNA]</scope>
    <source>
        <strain evidence="2">JCM 15592</strain>
    </source>
</reference>
<organism evidence="1 2">
    <name type="scientific">Nostocoides veronense</name>
    <dbReference type="NCBI Taxonomy" id="330836"/>
    <lineage>
        <taxon>Bacteria</taxon>
        <taxon>Bacillati</taxon>
        <taxon>Actinomycetota</taxon>
        <taxon>Actinomycetes</taxon>
        <taxon>Micrococcales</taxon>
        <taxon>Intrasporangiaceae</taxon>
        <taxon>Nostocoides</taxon>
    </lineage>
</organism>
<keyword evidence="2" id="KW-1185">Reference proteome</keyword>
<comment type="caution">
    <text evidence="1">The sequence shown here is derived from an EMBL/GenBank/DDBJ whole genome shotgun (WGS) entry which is preliminary data.</text>
</comment>
<name>A0ABP4YBB8_9MICO</name>
<proteinExistence type="predicted"/>
<protein>
    <recommendedName>
        <fullName evidence="3">Glycosyltransferase</fullName>
    </recommendedName>
</protein>
<sequence length="374" mass="38718">MVLMSTTLACCWAFAPWRHEAATTAAAWLTRSGATSLDVLRADLDACLPRETPRPAIDGQIARARSLRGGAMPVEARAVEAYAAAGLATAADWAADSGPWDQVYSGPMGLADHALAASVRADGLAGQWVAHVDPLPTHGVDGARLTAEMGATLAARLLPMLPAAPDSPLVADWMLALIAQADVVLAGTEAAAQALGEHPAFATARPAGAPPVVVWQRPGLLAFPAYDQGPGVLSVAVDAHRLPRLEPVLAAYAMLRPQEQAKVPLRIRTNDPRPVGAALRRRGLEPRVEIAADPSPAARLAGTRVALVVDAPPPEGARWSPAGMPELADYAAAGIPVVVLAEQDSPWSALPGVTHLPSDHPSAALAVLRALADA</sequence>
<accession>A0ABP4YBB8</accession>
<evidence type="ECO:0008006" key="3">
    <source>
        <dbReference type="Google" id="ProtNLM"/>
    </source>
</evidence>